<dbReference type="GO" id="GO:0016301">
    <property type="term" value="F:kinase activity"/>
    <property type="evidence" value="ECO:0007669"/>
    <property type="project" value="UniProtKB-KW"/>
</dbReference>
<dbReference type="STRING" id="307972.A0A2G8LH36"/>
<reference evidence="5 6" key="1">
    <citation type="journal article" date="2017" name="PLoS Biol.">
        <title>The sea cucumber genome provides insights into morphological evolution and visceral regeneration.</title>
        <authorList>
            <person name="Zhang X."/>
            <person name="Sun L."/>
            <person name="Yuan J."/>
            <person name="Sun Y."/>
            <person name="Gao Y."/>
            <person name="Zhang L."/>
            <person name="Li S."/>
            <person name="Dai H."/>
            <person name="Hamel J.F."/>
            <person name="Liu C."/>
            <person name="Yu Y."/>
            <person name="Liu S."/>
            <person name="Lin W."/>
            <person name="Guo K."/>
            <person name="Jin S."/>
            <person name="Xu P."/>
            <person name="Storey K.B."/>
            <person name="Huan P."/>
            <person name="Zhang T."/>
            <person name="Zhou Y."/>
            <person name="Zhang J."/>
            <person name="Lin C."/>
            <person name="Li X."/>
            <person name="Xing L."/>
            <person name="Huo D."/>
            <person name="Sun M."/>
            <person name="Wang L."/>
            <person name="Mercier A."/>
            <person name="Li F."/>
            <person name="Yang H."/>
            <person name="Xiang J."/>
        </authorList>
    </citation>
    <scope>NUCLEOTIDE SEQUENCE [LARGE SCALE GENOMIC DNA]</scope>
    <source>
        <strain evidence="5">Shaxun</strain>
        <tissue evidence="5">Muscle</tissue>
    </source>
</reference>
<protein>
    <submittedName>
        <fullName evidence="5">Putative glycerol kinase 5</fullName>
    </submittedName>
</protein>
<dbReference type="Gene3D" id="3.30.420.40">
    <property type="match status" value="3"/>
</dbReference>
<evidence type="ECO:0000256" key="1">
    <source>
        <dbReference type="ARBA" id="ARBA00009156"/>
    </source>
</evidence>
<proteinExistence type="inferred from homology"/>
<gene>
    <name evidence="5" type="ORF">BSL78_03542</name>
</gene>
<organism evidence="5 6">
    <name type="scientific">Stichopus japonicus</name>
    <name type="common">Sea cucumber</name>
    <dbReference type="NCBI Taxonomy" id="307972"/>
    <lineage>
        <taxon>Eukaryota</taxon>
        <taxon>Metazoa</taxon>
        <taxon>Echinodermata</taxon>
        <taxon>Eleutherozoa</taxon>
        <taxon>Echinozoa</taxon>
        <taxon>Holothuroidea</taxon>
        <taxon>Aspidochirotacea</taxon>
        <taxon>Aspidochirotida</taxon>
        <taxon>Stichopodidae</taxon>
        <taxon>Apostichopus</taxon>
    </lineage>
</organism>
<evidence type="ECO:0000313" key="5">
    <source>
        <dbReference type="EMBL" id="PIK59556.1"/>
    </source>
</evidence>
<evidence type="ECO:0000313" key="6">
    <source>
        <dbReference type="Proteomes" id="UP000230750"/>
    </source>
</evidence>
<dbReference type="GO" id="GO:0006641">
    <property type="term" value="P:triglyceride metabolic process"/>
    <property type="evidence" value="ECO:0007669"/>
    <property type="project" value="TreeGrafter"/>
</dbReference>
<dbReference type="InterPro" id="IPR018483">
    <property type="entry name" value="Carb_kinase_FGGY_CS"/>
</dbReference>
<dbReference type="AlphaFoldDB" id="A0A2G8LH36"/>
<dbReference type="OrthoDB" id="6278781at2759"/>
<dbReference type="PANTHER" id="PTHR10196:SF68">
    <property type="entry name" value="GLYCEROL KINASE 5-RELATED"/>
    <property type="match status" value="1"/>
</dbReference>
<keyword evidence="6" id="KW-1185">Reference proteome</keyword>
<name>A0A2G8LH36_STIJA</name>
<dbReference type="GO" id="GO:0005739">
    <property type="term" value="C:mitochondrion"/>
    <property type="evidence" value="ECO:0007669"/>
    <property type="project" value="TreeGrafter"/>
</dbReference>
<keyword evidence="2" id="KW-0808">Transferase</keyword>
<dbReference type="SUPFAM" id="SSF53067">
    <property type="entry name" value="Actin-like ATPase domain"/>
    <property type="match status" value="1"/>
</dbReference>
<evidence type="ECO:0000256" key="3">
    <source>
        <dbReference type="ARBA" id="ARBA00022777"/>
    </source>
</evidence>
<dbReference type="GO" id="GO:0046167">
    <property type="term" value="P:glycerol-3-phosphate biosynthetic process"/>
    <property type="evidence" value="ECO:0007669"/>
    <property type="project" value="TreeGrafter"/>
</dbReference>
<accession>A0A2G8LH36</accession>
<dbReference type="InterPro" id="IPR043129">
    <property type="entry name" value="ATPase_NBD"/>
</dbReference>
<dbReference type="PROSITE" id="PS00445">
    <property type="entry name" value="FGGY_KINASES_2"/>
    <property type="match status" value="1"/>
</dbReference>
<keyword evidence="3 5" id="KW-0418">Kinase</keyword>
<dbReference type="GO" id="GO:0006071">
    <property type="term" value="P:glycerol metabolic process"/>
    <property type="evidence" value="ECO:0007669"/>
    <property type="project" value="TreeGrafter"/>
</dbReference>
<evidence type="ECO:0000256" key="2">
    <source>
        <dbReference type="ARBA" id="ARBA00022679"/>
    </source>
</evidence>
<dbReference type="PANTHER" id="PTHR10196">
    <property type="entry name" value="SUGAR KINASE"/>
    <property type="match status" value="1"/>
</dbReference>
<sequence>MDGLSEILFEMDILSNYSYPFQAINRKVTITFTWPIRSSTNILPEIKDTNGDYGLVDPELFGASIPIRAVIADQQAAMFGQCCFNEGDIKLTMGTGSFLVINTGPRPTVPYDGFYDDPSQSAPVAESVANSGGVCFVPAFQGLQGPINNGGACASLLGVTVDTKPGHIVRSMLESLAFRVVQLHKLGLDKCRTVVKQIICIDGGVSRNSFICNLISGLLECPVERPRNLQMSCLGAAFMAGLTVGIWKDRDEIQNLRTIDTTFHSESLKEDYRVTIKAWEKAVDRSLDWYSESS</sequence>
<comment type="caution">
    <text evidence="5">The sequence shown here is derived from an EMBL/GenBank/DDBJ whole genome shotgun (WGS) entry which is preliminary data.</text>
</comment>
<comment type="similarity">
    <text evidence="1">Belongs to the FGGY kinase family.</text>
</comment>
<feature type="domain" description="Carbohydrate kinase FGGY C-terminal" evidence="4">
    <location>
        <begin position="125"/>
        <end position="242"/>
    </location>
</feature>
<evidence type="ECO:0000259" key="4">
    <source>
        <dbReference type="Pfam" id="PF02782"/>
    </source>
</evidence>
<dbReference type="GO" id="GO:0016773">
    <property type="term" value="F:phosphotransferase activity, alcohol group as acceptor"/>
    <property type="evidence" value="ECO:0007669"/>
    <property type="project" value="InterPro"/>
</dbReference>
<dbReference type="Pfam" id="PF02782">
    <property type="entry name" value="FGGY_C"/>
    <property type="match status" value="1"/>
</dbReference>
<dbReference type="EMBL" id="MRZV01000080">
    <property type="protein sequence ID" value="PIK59556.1"/>
    <property type="molecule type" value="Genomic_DNA"/>
</dbReference>
<dbReference type="InterPro" id="IPR018485">
    <property type="entry name" value="FGGY_C"/>
</dbReference>
<dbReference type="Proteomes" id="UP000230750">
    <property type="component" value="Unassembled WGS sequence"/>
</dbReference>